<keyword evidence="6" id="KW-1185">Reference proteome</keyword>
<dbReference type="InterPro" id="IPR002559">
    <property type="entry name" value="Transposase_11"/>
</dbReference>
<dbReference type="SUPFAM" id="SSF53098">
    <property type="entry name" value="Ribonuclease H-like"/>
    <property type="match status" value="1"/>
</dbReference>
<sequence length="388" mass="42499">MPSSPITRIRRQLEDLPRDLAQHIEAQSIAEVLALFPDPRKPRGVRHALAWILATTLCAVLAGSKSFAAIADWALHAADTSLHGTGFRAPHVTTYQRVLGSLDADAFDQAVGTWVRTRIDAQVIAIDGKEVRGAKHAGGTRVHLMAAVDHNTGAVLGQVEVGGKTNEITQFETLLETLGDLQGRIFTADALHTQRAHAEFLHQQGAHFVLTVKANQPKLLKHLTALPWELAPVGNDQRDTGHGRRAIRRIKVSSVPKGLGFPHVAQVAQLIRKTKKRGTNTWSIETVYIITSVPVHRGSPKQLNTWVRGHWGIENGLHWRRDSIYLEDKSQVRTGSAPRVMASMRSLAISVLLLAGTKNVAQGNRKMSFNPARPMKTIGITGLSTTLH</sequence>
<accession>A0A839QUH8</accession>
<feature type="domain" description="Transposase IS4-like" evidence="1">
    <location>
        <begin position="121"/>
        <end position="349"/>
    </location>
</feature>
<dbReference type="PANTHER" id="PTHR30298:SF0">
    <property type="entry name" value="PROTEIN YBFL-RELATED"/>
    <property type="match status" value="1"/>
</dbReference>
<organism evidence="5 6">
    <name type="scientific">Paeniglutamicibacter cryotolerans</name>
    <dbReference type="NCBI Taxonomy" id="670079"/>
    <lineage>
        <taxon>Bacteria</taxon>
        <taxon>Bacillati</taxon>
        <taxon>Actinomycetota</taxon>
        <taxon>Actinomycetes</taxon>
        <taxon>Micrococcales</taxon>
        <taxon>Micrococcaceae</taxon>
        <taxon>Paeniglutamicibacter</taxon>
    </lineage>
</organism>
<feature type="domain" description="H repeat-associated protein N-terminal" evidence="2">
    <location>
        <begin position="31"/>
        <end position="115"/>
    </location>
</feature>
<evidence type="ECO:0000313" key="3">
    <source>
        <dbReference type="EMBL" id="MBB2994584.1"/>
    </source>
</evidence>
<dbReference type="RefSeq" id="WP_221184360.1">
    <property type="nucleotide sequence ID" value="NZ_BAABGK010000063.1"/>
</dbReference>
<dbReference type="EMBL" id="JACHVS010000002">
    <property type="protein sequence ID" value="MBB2996932.1"/>
    <property type="molecule type" value="Genomic_DNA"/>
</dbReference>
<dbReference type="Pfam" id="PF01609">
    <property type="entry name" value="DDE_Tnp_1"/>
    <property type="match status" value="1"/>
</dbReference>
<evidence type="ECO:0000259" key="1">
    <source>
        <dbReference type="Pfam" id="PF01609"/>
    </source>
</evidence>
<dbReference type="InterPro" id="IPR012337">
    <property type="entry name" value="RNaseH-like_sf"/>
</dbReference>
<dbReference type="PANTHER" id="PTHR30298">
    <property type="entry name" value="H REPEAT-ASSOCIATED PREDICTED TRANSPOSASE"/>
    <property type="match status" value="1"/>
</dbReference>
<reference evidence="5 6" key="1">
    <citation type="submission" date="2020-08" db="EMBL/GenBank/DDBJ databases">
        <title>Sequencing the genomes of 1000 actinobacteria strains.</title>
        <authorList>
            <person name="Klenk H.-P."/>
        </authorList>
    </citation>
    <scope>NUCLEOTIDE SEQUENCE [LARGE SCALE GENOMIC DNA]</scope>
    <source>
        <strain evidence="5 6">DSM 22826</strain>
    </source>
</reference>
<dbReference type="EMBL" id="JACHVS010000001">
    <property type="protein sequence ID" value="MBB2994950.1"/>
    <property type="molecule type" value="Genomic_DNA"/>
</dbReference>
<proteinExistence type="predicted"/>
<dbReference type="GO" id="GO:0003677">
    <property type="term" value="F:DNA binding"/>
    <property type="evidence" value="ECO:0007669"/>
    <property type="project" value="InterPro"/>
</dbReference>
<dbReference type="InterPro" id="IPR051698">
    <property type="entry name" value="Transposase_11-like"/>
</dbReference>
<evidence type="ECO:0000313" key="4">
    <source>
        <dbReference type="EMBL" id="MBB2994950.1"/>
    </source>
</evidence>
<evidence type="ECO:0000259" key="2">
    <source>
        <dbReference type="Pfam" id="PF13808"/>
    </source>
</evidence>
<gene>
    <name evidence="3" type="ORF">E9229_000775</name>
    <name evidence="4" type="ORF">E9229_001141</name>
    <name evidence="5" type="ORF">E9229_003179</name>
</gene>
<dbReference type="GO" id="GO:0006313">
    <property type="term" value="P:DNA transposition"/>
    <property type="evidence" value="ECO:0007669"/>
    <property type="project" value="InterPro"/>
</dbReference>
<dbReference type="Proteomes" id="UP000523000">
    <property type="component" value="Unassembled WGS sequence"/>
</dbReference>
<dbReference type="AlphaFoldDB" id="A0A839QUH8"/>
<dbReference type="Pfam" id="PF13808">
    <property type="entry name" value="DDE_Tnp_1_assoc"/>
    <property type="match status" value="1"/>
</dbReference>
<protein>
    <submittedName>
        <fullName evidence="5">Putative transposase YbfD/YdcC</fullName>
    </submittedName>
</protein>
<dbReference type="GO" id="GO:0004803">
    <property type="term" value="F:transposase activity"/>
    <property type="evidence" value="ECO:0007669"/>
    <property type="project" value="InterPro"/>
</dbReference>
<dbReference type="NCBIfam" id="NF033564">
    <property type="entry name" value="transpos_ISAs1"/>
    <property type="match status" value="1"/>
</dbReference>
<dbReference type="InterPro" id="IPR047647">
    <property type="entry name" value="ISAs1_transpos"/>
</dbReference>
<evidence type="ECO:0000313" key="6">
    <source>
        <dbReference type="Proteomes" id="UP000523000"/>
    </source>
</evidence>
<comment type="caution">
    <text evidence="5">The sequence shown here is derived from an EMBL/GenBank/DDBJ whole genome shotgun (WGS) entry which is preliminary data.</text>
</comment>
<dbReference type="InterPro" id="IPR032806">
    <property type="entry name" value="YbfD_N"/>
</dbReference>
<dbReference type="EMBL" id="JACHVS010000001">
    <property type="protein sequence ID" value="MBB2994584.1"/>
    <property type="molecule type" value="Genomic_DNA"/>
</dbReference>
<name>A0A839QUH8_9MICC</name>
<evidence type="ECO:0000313" key="5">
    <source>
        <dbReference type="EMBL" id="MBB2996932.1"/>
    </source>
</evidence>